<reference evidence="2" key="1">
    <citation type="submission" date="2020-09" db="EMBL/GenBank/DDBJ databases">
        <title>Genome-Enabled Discovery of Anthraquinone Biosynthesis in Senna tora.</title>
        <authorList>
            <person name="Kang S.-H."/>
            <person name="Pandey R.P."/>
            <person name="Lee C.-M."/>
            <person name="Sim J.-S."/>
            <person name="Jeong J.-T."/>
            <person name="Choi B.-S."/>
            <person name="Jung M."/>
            <person name="Ginzburg D."/>
            <person name="Zhao K."/>
            <person name="Won S.Y."/>
            <person name="Oh T.-J."/>
            <person name="Yu Y."/>
            <person name="Kim N.-H."/>
            <person name="Lee O.R."/>
            <person name="Lee T.-H."/>
            <person name="Bashyal P."/>
            <person name="Kim T.-S."/>
            <person name="Lee W.-H."/>
            <person name="Kawkins C."/>
            <person name="Kim C.-K."/>
            <person name="Kim J.S."/>
            <person name="Ahn B.O."/>
            <person name="Rhee S.Y."/>
            <person name="Sohng J.K."/>
        </authorList>
    </citation>
    <scope>NUCLEOTIDE SEQUENCE</scope>
    <source>
        <tissue evidence="2">Leaf</tissue>
    </source>
</reference>
<evidence type="ECO:0000313" key="2">
    <source>
        <dbReference type="EMBL" id="KAF7825641.1"/>
    </source>
</evidence>
<name>A0A834TRL6_9FABA</name>
<keyword evidence="3" id="KW-1185">Reference proteome</keyword>
<protein>
    <submittedName>
        <fullName evidence="2">Uncharacterized protein</fullName>
    </submittedName>
</protein>
<gene>
    <name evidence="2" type="ORF">G2W53_016805</name>
</gene>
<dbReference type="AlphaFoldDB" id="A0A834TRL6"/>
<feature type="region of interest" description="Disordered" evidence="1">
    <location>
        <begin position="96"/>
        <end position="116"/>
    </location>
</feature>
<dbReference type="Proteomes" id="UP000634136">
    <property type="component" value="Unassembled WGS sequence"/>
</dbReference>
<evidence type="ECO:0000256" key="1">
    <source>
        <dbReference type="SAM" id="MobiDB-lite"/>
    </source>
</evidence>
<evidence type="ECO:0000313" key="3">
    <source>
        <dbReference type="Proteomes" id="UP000634136"/>
    </source>
</evidence>
<comment type="caution">
    <text evidence="2">The sequence shown here is derived from an EMBL/GenBank/DDBJ whole genome shotgun (WGS) entry which is preliminary data.</text>
</comment>
<dbReference type="EMBL" id="JAAIUW010000006">
    <property type="protein sequence ID" value="KAF7825641.1"/>
    <property type="molecule type" value="Genomic_DNA"/>
</dbReference>
<sequence>MPLEPLVTRPFLHVLDSPTQWWMWMLVLLWSRDERHDGHYSSHPYFHLHRAITPLTSASPCCSPLHRAPPPCWSSVVFISVLDLLSAFDSVLATSRTERDEMHKQVKDVAEGMRTK</sequence>
<accession>A0A834TRL6</accession>
<proteinExistence type="predicted"/>
<organism evidence="2 3">
    <name type="scientific">Senna tora</name>
    <dbReference type="NCBI Taxonomy" id="362788"/>
    <lineage>
        <taxon>Eukaryota</taxon>
        <taxon>Viridiplantae</taxon>
        <taxon>Streptophyta</taxon>
        <taxon>Embryophyta</taxon>
        <taxon>Tracheophyta</taxon>
        <taxon>Spermatophyta</taxon>
        <taxon>Magnoliopsida</taxon>
        <taxon>eudicotyledons</taxon>
        <taxon>Gunneridae</taxon>
        <taxon>Pentapetalae</taxon>
        <taxon>rosids</taxon>
        <taxon>fabids</taxon>
        <taxon>Fabales</taxon>
        <taxon>Fabaceae</taxon>
        <taxon>Caesalpinioideae</taxon>
        <taxon>Cassia clade</taxon>
        <taxon>Senna</taxon>
    </lineage>
</organism>